<comment type="pathway">
    <text evidence="1">Cofactor biosynthesis; molybdopterin biosynthesis.</text>
</comment>
<dbReference type="Gene3D" id="3.40.980.10">
    <property type="entry name" value="MoaB/Mog-like domain"/>
    <property type="match status" value="1"/>
</dbReference>
<evidence type="ECO:0000313" key="4">
    <source>
        <dbReference type="EMBL" id="KAF0133127.1"/>
    </source>
</evidence>
<dbReference type="Pfam" id="PF00994">
    <property type="entry name" value="MoCF_biosynth"/>
    <property type="match status" value="1"/>
</dbReference>
<protein>
    <submittedName>
        <fullName evidence="4">Molybdenum cofactor synthesis protein</fullName>
    </submittedName>
</protein>
<name>A0A833KZV6_UNCSA</name>
<dbReference type="GO" id="GO:0003824">
    <property type="term" value="F:catalytic activity"/>
    <property type="evidence" value="ECO:0007669"/>
    <property type="project" value="InterPro"/>
</dbReference>
<dbReference type="AlphaFoldDB" id="A0A833KZV6"/>
<proteinExistence type="predicted"/>
<organism evidence="4 5">
    <name type="scientific">Candidatus Saganbacteria bacterium</name>
    <dbReference type="NCBI Taxonomy" id="2575572"/>
    <lineage>
        <taxon>Bacteria</taxon>
        <taxon>Bacillati</taxon>
        <taxon>Saganbacteria</taxon>
    </lineage>
</organism>
<dbReference type="PANTHER" id="PTHR43764">
    <property type="entry name" value="MOLYBDENUM COFACTOR BIOSYNTHESIS"/>
    <property type="match status" value="1"/>
</dbReference>
<dbReference type="PROSITE" id="PS51340">
    <property type="entry name" value="MOSC"/>
    <property type="match status" value="1"/>
</dbReference>
<dbReference type="EMBL" id="WPAF01000034">
    <property type="protein sequence ID" value="KAF0133127.1"/>
    <property type="molecule type" value="Genomic_DNA"/>
</dbReference>
<gene>
    <name evidence="4" type="ORF">FD145_1431</name>
</gene>
<evidence type="ECO:0000259" key="3">
    <source>
        <dbReference type="PROSITE" id="PS51340"/>
    </source>
</evidence>
<reference evidence="4 5" key="1">
    <citation type="submission" date="2019-12" db="EMBL/GenBank/DDBJ databases">
        <authorList>
            <person name="Wolfe R."/>
            <person name="Danczak R."/>
            <person name="Wilkins M."/>
        </authorList>
    </citation>
    <scope>NUCLEOTIDE SEQUENCE [LARGE SCALE GENOMIC DNA]</scope>
    <source>
        <strain evidence="4">X2_MaxBin.013</strain>
    </source>
</reference>
<evidence type="ECO:0000313" key="5">
    <source>
        <dbReference type="Proteomes" id="UP000488506"/>
    </source>
</evidence>
<evidence type="ECO:0000256" key="1">
    <source>
        <dbReference type="ARBA" id="ARBA00005046"/>
    </source>
</evidence>
<evidence type="ECO:0000256" key="2">
    <source>
        <dbReference type="ARBA" id="ARBA00023150"/>
    </source>
</evidence>
<dbReference type="SMART" id="SM00852">
    <property type="entry name" value="MoCF_biosynth"/>
    <property type="match status" value="1"/>
</dbReference>
<dbReference type="InterPro" id="IPR001453">
    <property type="entry name" value="MoaB/Mog_dom"/>
</dbReference>
<dbReference type="GO" id="GO:0030170">
    <property type="term" value="F:pyridoxal phosphate binding"/>
    <property type="evidence" value="ECO:0007669"/>
    <property type="project" value="InterPro"/>
</dbReference>
<dbReference type="GO" id="GO:0030151">
    <property type="term" value="F:molybdenum ion binding"/>
    <property type="evidence" value="ECO:0007669"/>
    <property type="project" value="InterPro"/>
</dbReference>
<dbReference type="SUPFAM" id="SSF53218">
    <property type="entry name" value="Molybdenum cofactor biosynthesis proteins"/>
    <property type="match status" value="1"/>
</dbReference>
<dbReference type="PANTHER" id="PTHR43764:SF1">
    <property type="entry name" value="MOLYBDOPTERIN MOLYBDOTRANSFERASE"/>
    <property type="match status" value="1"/>
</dbReference>
<sequence>MKEPKVFSLNISEEKGAIKNPVQKVFFDKKGIVGDAHAGSWHRQVSLLAKERIDVFSKEEKKNIKPGEFAENITTQGIDLSGVSLLDRFKIGPVLLEVVQIGKKCHGRSCAIFQEIGRCVMPKEGIFCRVLKGGQIRINDPINYIPQELNIKIITLSDRASLGEYEDKSGPKIAELLEKFFQGRPWKIKLSRVLIPDSKSRLLQEIRKIKKDKPEIVFTTGGTGIGAKDITPDVIKPLLKLELPGIMDFIRLKYGKNNPRALISRSLSGVLGESLIFVLPGSEKAIVEYMAEIVKILEHSIFMQKNINIH</sequence>
<keyword evidence="2" id="KW-0501">Molybdenum cofactor biosynthesis</keyword>
<feature type="domain" description="MOSC" evidence="3">
    <location>
        <begin position="19"/>
        <end position="145"/>
    </location>
</feature>
<dbReference type="SUPFAM" id="SSF50800">
    <property type="entry name" value="PK beta-barrel domain-like"/>
    <property type="match status" value="1"/>
</dbReference>
<dbReference type="Proteomes" id="UP000488506">
    <property type="component" value="Unassembled WGS sequence"/>
</dbReference>
<dbReference type="InterPro" id="IPR036425">
    <property type="entry name" value="MoaB/Mog-like_dom_sf"/>
</dbReference>
<dbReference type="NCBIfam" id="TIGR00177">
    <property type="entry name" value="molyb_syn"/>
    <property type="match status" value="1"/>
</dbReference>
<dbReference type="InterPro" id="IPR011037">
    <property type="entry name" value="Pyrv_Knase-like_insert_dom_sf"/>
</dbReference>
<dbReference type="Gene3D" id="2.40.33.20">
    <property type="entry name" value="PK beta-barrel domain-like"/>
    <property type="match status" value="1"/>
</dbReference>
<dbReference type="InterPro" id="IPR005302">
    <property type="entry name" value="MoCF_Sase_C"/>
</dbReference>
<dbReference type="GO" id="GO:0006777">
    <property type="term" value="P:Mo-molybdopterin cofactor biosynthetic process"/>
    <property type="evidence" value="ECO:0007669"/>
    <property type="project" value="UniProtKB-KW"/>
</dbReference>
<dbReference type="InterPro" id="IPR051920">
    <property type="entry name" value="MPT_Adenylyltrnsfr/MoaC-Rel"/>
</dbReference>
<dbReference type="CDD" id="cd00886">
    <property type="entry name" value="MogA_MoaB"/>
    <property type="match status" value="1"/>
</dbReference>
<accession>A0A833KZV6</accession>
<dbReference type="Pfam" id="PF03473">
    <property type="entry name" value="MOSC"/>
    <property type="match status" value="1"/>
</dbReference>
<comment type="caution">
    <text evidence="4">The sequence shown here is derived from an EMBL/GenBank/DDBJ whole genome shotgun (WGS) entry which is preliminary data.</text>
</comment>